<organism evidence="1 2">
    <name type="scientific">Vibrio owensii</name>
    <dbReference type="NCBI Taxonomy" id="696485"/>
    <lineage>
        <taxon>Bacteria</taxon>
        <taxon>Pseudomonadati</taxon>
        <taxon>Pseudomonadota</taxon>
        <taxon>Gammaproteobacteria</taxon>
        <taxon>Vibrionales</taxon>
        <taxon>Vibrionaceae</taxon>
        <taxon>Vibrio</taxon>
    </lineage>
</organism>
<name>A0AAU9Q4U6_9VIBR</name>
<evidence type="ECO:0000313" key="1">
    <source>
        <dbReference type="EMBL" id="CAH1526337.1"/>
    </source>
</evidence>
<reference evidence="1" key="1">
    <citation type="submission" date="2022-01" db="EMBL/GenBank/DDBJ databases">
        <authorList>
            <person name="Lagorce A."/>
        </authorList>
    </citation>
    <scope>NUCLEOTIDE SEQUENCE</scope>
    <source>
        <strain evidence="1">Th15_F1_D04</strain>
    </source>
</reference>
<dbReference type="Proteomes" id="UP001295420">
    <property type="component" value="Unassembled WGS sequence"/>
</dbReference>
<dbReference type="EMBL" id="CAKMTQ010000012">
    <property type="protein sequence ID" value="CAH1526337.1"/>
    <property type="molecule type" value="Genomic_DNA"/>
</dbReference>
<evidence type="ECO:0008006" key="3">
    <source>
        <dbReference type="Google" id="ProtNLM"/>
    </source>
</evidence>
<proteinExistence type="predicted"/>
<gene>
    <name evidence="1" type="ORF">THF1D04_20303</name>
</gene>
<dbReference type="RefSeq" id="WP_409930824.1">
    <property type="nucleotide sequence ID" value="NZ_CAKMTQ010000012.1"/>
</dbReference>
<evidence type="ECO:0000313" key="2">
    <source>
        <dbReference type="Proteomes" id="UP001295420"/>
    </source>
</evidence>
<comment type="caution">
    <text evidence="1">The sequence shown here is derived from an EMBL/GenBank/DDBJ whole genome shotgun (WGS) entry which is preliminary data.</text>
</comment>
<sequence length="928" mass="107146">MQKLKTQTQNNHIDVNDIQVTVQPTMQYNKQGENITELQPLYFYEFVQWLEEGSYNEQVEAFRQVKHLGASKFKYLPLIKPHVIATGKTKLTNDNGHFEYDRFELSGMLHADIDKIAVDDFDDLWNKLKTTNPLIMFKSPSGDGIKAFYYTNLESTRINKVHFQEINRRFIRETLDSIGYLDYYDPAPTHVAGNCFVSGGDGFELYINEGFEYYDIQSTIPYLVSKIQQEQKIKDEELQQAVLQKKIDIDAGIIELTSYNKLTSSDKEYYDKWAHQRVNRLVNDTYSANSKSGGYNQVFATAGAFKYMGFGYLTCVEYLSHAKALLNPSFDWEDRILQSYGSPSPDEFVRRIKIDARYDHTFVALDDVRPIINNAMNHNGDVLLNVTAGGGKTACGIDWIVASDYKVSFYCSSLDFMNDVHDRIKTTRGKQKASYLKSSQMIKGRATTCHTPKIIDELRLEEYLTGETGLVKDHCLNQCPYNGGITEMCEYREQYLYPTDIRVLPHATAYTGTGIFDGLSVNGEQSNKFVPDICVFDEDFVSNSISRTVIEPNDIAEYSDYINIHSCLDSLIRSNIATPKQLDIWIARNSELIIDAVNEQRLEAKTNKQYKWLSILTALNNMIAIGAKNEIWTYDNRIWYYTIKELKIPETAKLVFLDATGDKDILERITGREITEFRVDIDKPSNVVVKQVRNSSSSGAKNKDDVYYKARTEYLQSRFNQSAKVISTKDETLTYKWGNLYFGKCRGFNDYELCSELHIARGYRNNLGATYDDCRAIFHSEALPERPKHITDLMHKNWVKTRDNSMNVMMFKNPFLRQLDEYYSLSELEQAIHRARLIRRTDDLTVYIHTNQPVDVSVDEFIDYKELYGMTDGNKRRSEAAKLNFAKSVVGHMKATGCEFKRKNFVPDVVSRNEWQSHNKWLAEKMRR</sequence>
<dbReference type="AlphaFoldDB" id="A0AAU9Q4U6"/>
<accession>A0AAU9Q4U6</accession>
<protein>
    <recommendedName>
        <fullName evidence="3">Virulence-protein E N-terminal domain-containing protein</fullName>
    </recommendedName>
</protein>